<dbReference type="EMBL" id="SHBP01000001">
    <property type="protein sequence ID" value="RZO22886.1"/>
    <property type="molecule type" value="Genomic_DNA"/>
</dbReference>
<evidence type="ECO:0000313" key="1">
    <source>
        <dbReference type="EMBL" id="RZO22886.1"/>
    </source>
</evidence>
<proteinExistence type="predicted"/>
<reference evidence="1 2" key="1">
    <citation type="submission" date="2019-02" db="EMBL/GenBank/DDBJ databases">
        <title>Prokaryotic population dynamics and viral predation in marine succession experiment using metagenomics: the confinement effect.</title>
        <authorList>
            <person name="Haro-Moreno J.M."/>
            <person name="Rodriguez-Valera F."/>
            <person name="Lopez-Perez M."/>
        </authorList>
    </citation>
    <scope>NUCLEOTIDE SEQUENCE [LARGE SCALE GENOMIC DNA]</scope>
    <source>
        <strain evidence="1">MED-G170</strain>
    </source>
</reference>
<evidence type="ECO:0008006" key="3">
    <source>
        <dbReference type="Google" id="ProtNLM"/>
    </source>
</evidence>
<protein>
    <recommendedName>
        <fullName evidence="3">Kinase</fullName>
    </recommendedName>
</protein>
<dbReference type="InterPro" id="IPR027417">
    <property type="entry name" value="P-loop_NTPase"/>
</dbReference>
<sequence>MSNLALQHFLGRHQLPESYLSMAESAFSPLIDEFNTQYQVNQQTYIIGINGCQGSGKSTLADYLCTVVAEKYHLATVALSLDDFYLTKAERIELARKIHPLLAQRGVPGTHDVNLAIDTISSLASGNKALITRFDKSMDDRVPEAKSETITGHIGLIVIEGWCFGAIPQAPNSLMEPVNHLERSEDPDGVYRDYVNTALATQYPQLFELVDSTAMLRAPSFKTVFEWRLEQEQKLIEKLKSTKTDPASVSTMSDQEIRRFIQNFQRITEHCLEEMPTRVDHLFQLNAARQIVDYRKPQE</sequence>
<accession>A0A520MNV2</accession>
<comment type="caution">
    <text evidence="1">The sequence shown here is derived from an EMBL/GenBank/DDBJ whole genome shotgun (WGS) entry which is preliminary data.</text>
</comment>
<dbReference type="Proteomes" id="UP000315889">
    <property type="component" value="Unassembled WGS sequence"/>
</dbReference>
<gene>
    <name evidence="1" type="ORF">EVB03_00545</name>
</gene>
<dbReference type="AlphaFoldDB" id="A0A520MNV2"/>
<organism evidence="1 2">
    <name type="scientific">SAR92 clade bacterium</name>
    <dbReference type="NCBI Taxonomy" id="2315479"/>
    <lineage>
        <taxon>Bacteria</taxon>
        <taxon>Pseudomonadati</taxon>
        <taxon>Pseudomonadota</taxon>
        <taxon>Gammaproteobacteria</taxon>
        <taxon>Cellvibrionales</taxon>
        <taxon>Porticoccaceae</taxon>
        <taxon>SAR92 clade</taxon>
    </lineage>
</organism>
<name>A0A520MNV2_9GAMM</name>
<evidence type="ECO:0000313" key="2">
    <source>
        <dbReference type="Proteomes" id="UP000315889"/>
    </source>
</evidence>
<dbReference type="SUPFAM" id="SSF52540">
    <property type="entry name" value="P-loop containing nucleoside triphosphate hydrolases"/>
    <property type="match status" value="1"/>
</dbReference>
<dbReference type="Gene3D" id="3.40.50.300">
    <property type="entry name" value="P-loop containing nucleotide triphosphate hydrolases"/>
    <property type="match status" value="1"/>
</dbReference>
<dbReference type="PANTHER" id="PTHR10285">
    <property type="entry name" value="URIDINE KINASE"/>
    <property type="match status" value="1"/>
</dbReference>